<dbReference type="GO" id="GO:0004375">
    <property type="term" value="F:glycine dehydrogenase (decarboxylating) activity"/>
    <property type="evidence" value="ECO:0007669"/>
    <property type="project" value="UniProtKB-EC"/>
</dbReference>
<evidence type="ECO:0000259" key="5">
    <source>
        <dbReference type="Pfam" id="PF02347"/>
    </source>
</evidence>
<dbReference type="CDD" id="cd00613">
    <property type="entry name" value="GDC-P"/>
    <property type="match status" value="1"/>
</dbReference>
<dbReference type="GO" id="GO:0019464">
    <property type="term" value="P:glycine decarboxylation via glycine cleavage system"/>
    <property type="evidence" value="ECO:0007669"/>
    <property type="project" value="UniProtKB-UniRule"/>
</dbReference>
<dbReference type="Pfam" id="PF02347">
    <property type="entry name" value="GDC-P"/>
    <property type="match status" value="1"/>
</dbReference>
<dbReference type="InterPro" id="IPR015424">
    <property type="entry name" value="PyrdxlP-dep_Trfase"/>
</dbReference>
<dbReference type="InterPro" id="IPR049315">
    <property type="entry name" value="GDC-P_N"/>
</dbReference>
<organism evidence="6 7">
    <name type="scientific">Wansuia hejianensis</name>
    <dbReference type="NCBI Taxonomy" id="2763667"/>
    <lineage>
        <taxon>Bacteria</taxon>
        <taxon>Bacillati</taxon>
        <taxon>Bacillota</taxon>
        <taxon>Clostridia</taxon>
        <taxon>Lachnospirales</taxon>
        <taxon>Lachnospiraceae</taxon>
        <taxon>Wansuia</taxon>
    </lineage>
</organism>
<dbReference type="InterPro" id="IPR015422">
    <property type="entry name" value="PyrdxlP-dep_Trfase_small"/>
</dbReference>
<keyword evidence="7" id="KW-1185">Reference proteome</keyword>
<accession>A0A926F023</accession>
<dbReference type="PIRSF" id="PIRSF006815">
    <property type="entry name" value="GcvPA"/>
    <property type="match status" value="1"/>
</dbReference>
<dbReference type="GO" id="GO:0009116">
    <property type="term" value="P:nucleoside metabolic process"/>
    <property type="evidence" value="ECO:0007669"/>
    <property type="project" value="InterPro"/>
</dbReference>
<dbReference type="EC" id="1.4.4.2" evidence="4"/>
<feature type="domain" description="Glycine cleavage system P-protein N-terminal" evidence="5">
    <location>
        <begin position="5"/>
        <end position="445"/>
    </location>
</feature>
<evidence type="ECO:0000313" key="7">
    <source>
        <dbReference type="Proteomes" id="UP000601522"/>
    </source>
</evidence>
<evidence type="ECO:0000256" key="2">
    <source>
        <dbReference type="ARBA" id="ARBA00023002"/>
    </source>
</evidence>
<dbReference type="NCBIfam" id="NF001696">
    <property type="entry name" value="PRK00451.1"/>
    <property type="match status" value="1"/>
</dbReference>
<evidence type="ECO:0000256" key="3">
    <source>
        <dbReference type="ARBA" id="ARBA00049026"/>
    </source>
</evidence>
<reference evidence="6 7" key="1">
    <citation type="submission" date="2020-08" db="EMBL/GenBank/DDBJ databases">
        <title>Genome public.</title>
        <authorList>
            <person name="Liu C."/>
            <person name="Sun Q."/>
        </authorList>
    </citation>
    <scope>NUCLEOTIDE SEQUENCE [LARGE SCALE GENOMIC DNA]</scope>
    <source>
        <strain evidence="6 7">NSJ-26</strain>
    </source>
</reference>
<comment type="catalytic activity">
    <reaction evidence="3 4">
        <text>N(6)-[(R)-lipoyl]-L-lysyl-[glycine-cleavage complex H protein] + glycine + H(+) = N(6)-[(R)-S(8)-aminomethyldihydrolipoyl]-L-lysyl-[glycine-cleavage complex H protein] + CO2</text>
        <dbReference type="Rhea" id="RHEA:24304"/>
        <dbReference type="Rhea" id="RHEA-COMP:10494"/>
        <dbReference type="Rhea" id="RHEA-COMP:10495"/>
        <dbReference type="ChEBI" id="CHEBI:15378"/>
        <dbReference type="ChEBI" id="CHEBI:16526"/>
        <dbReference type="ChEBI" id="CHEBI:57305"/>
        <dbReference type="ChEBI" id="CHEBI:83099"/>
        <dbReference type="ChEBI" id="CHEBI:83143"/>
        <dbReference type="EC" id="1.4.4.2"/>
    </reaction>
</comment>
<dbReference type="HAMAP" id="MF_00712">
    <property type="entry name" value="GcvPA"/>
    <property type="match status" value="1"/>
</dbReference>
<dbReference type="Gene3D" id="3.90.1150.10">
    <property type="entry name" value="Aspartate Aminotransferase, domain 1"/>
    <property type="match status" value="1"/>
</dbReference>
<dbReference type="Gene3D" id="3.40.640.10">
    <property type="entry name" value="Type I PLP-dependent aspartate aminotransferase-like (Major domain)"/>
    <property type="match status" value="1"/>
</dbReference>
<sequence length="448" mass="49500">MMYPYIPHTPEDEREMLDAIGLKSSSELFSDIPEDVALNRDLNLKPSMSELEVKSYLNNLAAKNCSTSKMTCFLGAGAYDHYIPSIIDHIISRSEFYTSYTPYQPEISQGTLQYLFEYQTLICNLTGMDVANASLYDGGTAIAEAALMAASVARKDEIIISKTVNPQARRILKTYAHNQGFTIKEVEMKDGITDLEELESMVSDDTGAVIVQSPNFFGIIEDLEATSQITHKAKKAAVIASVDPISLGILKKPADLGVDIVVGEGQGMGIPLSFGGPYLGFIAVKKNYMRKLPGRIVGQTEDVDGKRSFVLTLTAREQHIRREKATSNICSNQGLNTLAATVYMVTLGKEGLREVALQSTKKAHYAFEKLIESGKYKPVFDKPFFKEFAIKSDIDADKIIADLRKEDIIGGYHLGIDYPQLNNSILYAVTEKRTKEEIDKLSSVLEGI</sequence>
<name>A0A926F023_9FIRM</name>
<comment type="similarity">
    <text evidence="4">Belongs to the GcvP family. N-terminal subunit subfamily.</text>
</comment>
<dbReference type="InterPro" id="IPR023010">
    <property type="entry name" value="GcvPA"/>
</dbReference>
<gene>
    <name evidence="4 6" type="primary">gcvPA</name>
    <name evidence="6" type="ORF">H8689_10540</name>
</gene>
<comment type="function">
    <text evidence="1 4">The glycine cleavage system catalyzes the degradation of glycine. The P protein binds the alpha-amino group of glycine through its pyridoxal phosphate cofactor; CO(2) is released and the remaining methylamine moiety is then transferred to the lipoamide cofactor of the H protein.</text>
</comment>
<evidence type="ECO:0000256" key="4">
    <source>
        <dbReference type="HAMAP-Rule" id="MF_00712"/>
    </source>
</evidence>
<dbReference type="PANTHER" id="PTHR42806:SF1">
    <property type="entry name" value="GLYCINE DEHYDROGENASE (DECARBOXYLATING)"/>
    <property type="match status" value="1"/>
</dbReference>
<protein>
    <recommendedName>
        <fullName evidence="4">Probable glycine dehydrogenase (decarboxylating) subunit 1</fullName>
        <ecNumber evidence="4">1.4.4.2</ecNumber>
    </recommendedName>
    <alternativeName>
        <fullName evidence="4">Glycine cleavage system P-protein subunit 1</fullName>
    </alternativeName>
    <alternativeName>
        <fullName evidence="4">Glycine decarboxylase subunit 1</fullName>
    </alternativeName>
    <alternativeName>
        <fullName evidence="4">Glycine dehydrogenase (aminomethyl-transferring) subunit 1</fullName>
    </alternativeName>
</protein>
<dbReference type="AlphaFoldDB" id="A0A926F023"/>
<dbReference type="InterPro" id="IPR015421">
    <property type="entry name" value="PyrdxlP-dep_Trfase_major"/>
</dbReference>
<comment type="subunit">
    <text evidence="4">The glycine cleavage system is composed of four proteins: P, T, L and H. In this organism, the P 'protein' is a heterodimer of two subunits.</text>
</comment>
<evidence type="ECO:0000256" key="1">
    <source>
        <dbReference type="ARBA" id="ARBA00003788"/>
    </source>
</evidence>
<dbReference type="Proteomes" id="UP000601522">
    <property type="component" value="Unassembled WGS sequence"/>
</dbReference>
<dbReference type="PANTHER" id="PTHR42806">
    <property type="entry name" value="GLYCINE CLEAVAGE SYSTEM P-PROTEIN"/>
    <property type="match status" value="1"/>
</dbReference>
<keyword evidence="2 4" id="KW-0560">Oxidoreductase</keyword>
<dbReference type="InterPro" id="IPR020581">
    <property type="entry name" value="GDC_P"/>
</dbReference>
<comment type="caution">
    <text evidence="6">The sequence shown here is derived from an EMBL/GenBank/DDBJ whole genome shotgun (WGS) entry which is preliminary data.</text>
</comment>
<evidence type="ECO:0000313" key="6">
    <source>
        <dbReference type="EMBL" id="MBC8591548.1"/>
    </source>
</evidence>
<dbReference type="SUPFAM" id="SSF53383">
    <property type="entry name" value="PLP-dependent transferases"/>
    <property type="match status" value="1"/>
</dbReference>
<dbReference type="EMBL" id="JACRTK010000004">
    <property type="protein sequence ID" value="MBC8591548.1"/>
    <property type="molecule type" value="Genomic_DNA"/>
</dbReference>
<proteinExistence type="inferred from homology"/>